<evidence type="ECO:0000256" key="1">
    <source>
        <dbReference type="SAM" id="MobiDB-lite"/>
    </source>
</evidence>
<dbReference type="HOGENOM" id="CLU_109884_0_0_1"/>
<dbReference type="AlphaFoldDB" id="S8EBN2"/>
<evidence type="ECO:0000313" key="2">
    <source>
        <dbReference type="EMBL" id="EPT02038.1"/>
    </source>
</evidence>
<feature type="region of interest" description="Disordered" evidence="1">
    <location>
        <begin position="55"/>
        <end position="154"/>
    </location>
</feature>
<name>S8EBN2_FOMSC</name>
<accession>S8EBN2</accession>
<reference evidence="2 3" key="1">
    <citation type="journal article" date="2012" name="Science">
        <title>The Paleozoic origin of enzymatic lignin decomposition reconstructed from 31 fungal genomes.</title>
        <authorList>
            <person name="Floudas D."/>
            <person name="Binder M."/>
            <person name="Riley R."/>
            <person name="Barry K."/>
            <person name="Blanchette R.A."/>
            <person name="Henrissat B."/>
            <person name="Martinez A.T."/>
            <person name="Otillar R."/>
            <person name="Spatafora J.W."/>
            <person name="Yadav J.S."/>
            <person name="Aerts A."/>
            <person name="Benoit I."/>
            <person name="Boyd A."/>
            <person name="Carlson A."/>
            <person name="Copeland A."/>
            <person name="Coutinho P.M."/>
            <person name="de Vries R.P."/>
            <person name="Ferreira P."/>
            <person name="Findley K."/>
            <person name="Foster B."/>
            <person name="Gaskell J."/>
            <person name="Glotzer D."/>
            <person name="Gorecki P."/>
            <person name="Heitman J."/>
            <person name="Hesse C."/>
            <person name="Hori C."/>
            <person name="Igarashi K."/>
            <person name="Jurgens J.A."/>
            <person name="Kallen N."/>
            <person name="Kersten P."/>
            <person name="Kohler A."/>
            <person name="Kuees U."/>
            <person name="Kumar T.K.A."/>
            <person name="Kuo A."/>
            <person name="LaButti K."/>
            <person name="Larrondo L.F."/>
            <person name="Lindquist E."/>
            <person name="Ling A."/>
            <person name="Lombard V."/>
            <person name="Lucas S."/>
            <person name="Lundell T."/>
            <person name="Martin R."/>
            <person name="McLaughlin D.J."/>
            <person name="Morgenstern I."/>
            <person name="Morin E."/>
            <person name="Murat C."/>
            <person name="Nagy L.G."/>
            <person name="Nolan M."/>
            <person name="Ohm R.A."/>
            <person name="Patyshakuliyeva A."/>
            <person name="Rokas A."/>
            <person name="Ruiz-Duenas F.J."/>
            <person name="Sabat G."/>
            <person name="Salamov A."/>
            <person name="Samejima M."/>
            <person name="Schmutz J."/>
            <person name="Slot J.C."/>
            <person name="St John F."/>
            <person name="Stenlid J."/>
            <person name="Sun H."/>
            <person name="Sun S."/>
            <person name="Syed K."/>
            <person name="Tsang A."/>
            <person name="Wiebenga A."/>
            <person name="Young D."/>
            <person name="Pisabarro A."/>
            <person name="Eastwood D.C."/>
            <person name="Martin F."/>
            <person name="Cullen D."/>
            <person name="Grigoriev I.V."/>
            <person name="Hibbett D.S."/>
        </authorList>
    </citation>
    <scope>NUCLEOTIDE SEQUENCE</scope>
    <source>
        <strain evidence="3">FP-58527</strain>
    </source>
</reference>
<keyword evidence="3" id="KW-1185">Reference proteome</keyword>
<evidence type="ECO:0000313" key="3">
    <source>
        <dbReference type="Proteomes" id="UP000015241"/>
    </source>
</evidence>
<dbReference type="STRING" id="743788.S8EBN2"/>
<dbReference type="OrthoDB" id="2595509at2759"/>
<dbReference type="EMBL" id="KE504138">
    <property type="protein sequence ID" value="EPT02038.1"/>
    <property type="molecule type" value="Genomic_DNA"/>
</dbReference>
<organism evidence="2 3">
    <name type="scientific">Fomitopsis schrenkii</name>
    <name type="common">Brown rot fungus</name>
    <dbReference type="NCBI Taxonomy" id="2126942"/>
    <lineage>
        <taxon>Eukaryota</taxon>
        <taxon>Fungi</taxon>
        <taxon>Dikarya</taxon>
        <taxon>Basidiomycota</taxon>
        <taxon>Agaricomycotina</taxon>
        <taxon>Agaricomycetes</taxon>
        <taxon>Polyporales</taxon>
        <taxon>Fomitopsis</taxon>
    </lineage>
</organism>
<protein>
    <submittedName>
        <fullName evidence="2">Uncharacterized protein</fullName>
    </submittedName>
</protein>
<dbReference type="Proteomes" id="UP000015241">
    <property type="component" value="Unassembled WGS sequence"/>
</dbReference>
<feature type="compositionally biased region" description="Acidic residues" evidence="1">
    <location>
        <begin position="74"/>
        <end position="91"/>
    </location>
</feature>
<sequence>MSTRRRVGFSNTTSEASRRQLMQPVPCWEKVWVLPENAAPGSTLKVYKWVKTDKKQQFSDDENETDQPLAPLPEPDDAEVVDVDEEMDQDEAATSVAPETASASRDVSEMPTGPKDDLPSKPGTPKPHPLSMSFTPGPDVDDALDDSLKPREGALDAAVGADAIGDMGDMGDITLDMTGVGPDGEAFEGAALAQLQADDALLGAGALMDSNMEDPFAPPPS</sequence>
<proteinExistence type="predicted"/>
<feature type="region of interest" description="Disordered" evidence="1">
    <location>
        <begin position="1"/>
        <end position="22"/>
    </location>
</feature>
<gene>
    <name evidence="2" type="ORF">FOMPIDRAFT_1119119</name>
</gene>
<dbReference type="InParanoid" id="S8EBN2"/>
<dbReference type="eggNOG" id="ENOG502SPIS">
    <property type="taxonomic scope" value="Eukaryota"/>
</dbReference>